<keyword evidence="4 12" id="KW-0347">Helicase</keyword>
<reference evidence="12 13" key="1">
    <citation type="submission" date="2021-12" db="EMBL/GenBank/DDBJ databases">
        <title>Genome seq of p7.</title>
        <authorList>
            <person name="Seo T."/>
        </authorList>
    </citation>
    <scope>NUCLEOTIDE SEQUENCE [LARGE SCALE GENOMIC DNA]</scope>
    <source>
        <strain evidence="12 13">P7</strain>
    </source>
</reference>
<keyword evidence="6" id="KW-0408">Iron</keyword>
<evidence type="ECO:0000256" key="10">
    <source>
        <dbReference type="ARBA" id="ARBA00038058"/>
    </source>
</evidence>
<dbReference type="PANTHER" id="PTHR11472:SF34">
    <property type="entry name" value="REGULATOR OF TELOMERE ELONGATION HELICASE 1"/>
    <property type="match status" value="1"/>
</dbReference>
<evidence type="ECO:0000256" key="1">
    <source>
        <dbReference type="ARBA" id="ARBA00022723"/>
    </source>
</evidence>
<dbReference type="Gene3D" id="3.40.50.300">
    <property type="entry name" value="P-loop containing nucleotide triphosphate hydrolases"/>
    <property type="match status" value="2"/>
</dbReference>
<evidence type="ECO:0000256" key="6">
    <source>
        <dbReference type="ARBA" id="ARBA00023004"/>
    </source>
</evidence>
<keyword evidence="7" id="KW-0411">Iron-sulfur</keyword>
<evidence type="ECO:0000313" key="12">
    <source>
        <dbReference type="EMBL" id="MCE4535956.1"/>
    </source>
</evidence>
<name>A0ABS8XC04_9BURK</name>
<organism evidence="12 13">
    <name type="scientific">Pelomonas caseinilytica</name>
    <dbReference type="NCBI Taxonomy" id="2906763"/>
    <lineage>
        <taxon>Bacteria</taxon>
        <taxon>Pseudomonadati</taxon>
        <taxon>Pseudomonadota</taxon>
        <taxon>Betaproteobacteria</taxon>
        <taxon>Burkholderiales</taxon>
        <taxon>Sphaerotilaceae</taxon>
        <taxon>Roseateles</taxon>
    </lineage>
</organism>
<dbReference type="SUPFAM" id="SSF52540">
    <property type="entry name" value="P-loop containing nucleoside triphosphate hydrolases"/>
    <property type="match status" value="1"/>
</dbReference>
<dbReference type="EMBL" id="JAJTWT010000001">
    <property type="protein sequence ID" value="MCE4535956.1"/>
    <property type="molecule type" value="Genomic_DNA"/>
</dbReference>
<gene>
    <name evidence="12" type="ORF">LXT12_01610</name>
</gene>
<dbReference type="InterPro" id="IPR011604">
    <property type="entry name" value="PDDEXK-like_dom_sf"/>
</dbReference>
<evidence type="ECO:0000256" key="3">
    <source>
        <dbReference type="ARBA" id="ARBA00022801"/>
    </source>
</evidence>
<evidence type="ECO:0000256" key="7">
    <source>
        <dbReference type="ARBA" id="ARBA00023014"/>
    </source>
</evidence>
<keyword evidence="8" id="KW-0238">DNA-binding</keyword>
<dbReference type="Pfam" id="PF13307">
    <property type="entry name" value="Helicase_C_2"/>
    <property type="match status" value="1"/>
</dbReference>
<protein>
    <submittedName>
        <fullName evidence="12">ATP-dependent DNA helicase</fullName>
    </submittedName>
</protein>
<dbReference type="InterPro" id="IPR027417">
    <property type="entry name" value="P-loop_NTPase"/>
</dbReference>
<evidence type="ECO:0000256" key="9">
    <source>
        <dbReference type="ARBA" id="ARBA00023235"/>
    </source>
</evidence>
<proteinExistence type="inferred from homology"/>
<dbReference type="InterPro" id="IPR014013">
    <property type="entry name" value="Helic_SF1/SF2_ATP-bd_DinG/Rad3"/>
</dbReference>
<dbReference type="Gene3D" id="3.90.320.10">
    <property type="match status" value="1"/>
</dbReference>
<keyword evidence="1" id="KW-0479">Metal-binding</keyword>
<keyword evidence="3" id="KW-0378">Hydrolase</keyword>
<dbReference type="PROSITE" id="PS51193">
    <property type="entry name" value="HELICASE_ATP_BIND_2"/>
    <property type="match status" value="1"/>
</dbReference>
<dbReference type="InterPro" id="IPR006555">
    <property type="entry name" value="ATP-dep_Helicase_C"/>
</dbReference>
<dbReference type="RefSeq" id="WP_233388801.1">
    <property type="nucleotide sequence ID" value="NZ_JAJTWT010000001.1"/>
</dbReference>
<keyword evidence="5" id="KW-0067">ATP-binding</keyword>
<dbReference type="Proteomes" id="UP001201463">
    <property type="component" value="Unassembled WGS sequence"/>
</dbReference>
<keyword evidence="9" id="KW-0413">Isomerase</keyword>
<comment type="caution">
    <text evidence="12">The sequence shown here is derived from an EMBL/GenBank/DDBJ whole genome shotgun (WGS) entry which is preliminary data.</text>
</comment>
<dbReference type="PANTHER" id="PTHR11472">
    <property type="entry name" value="DNA REPAIR DEAD HELICASE RAD3/XP-D SUBFAMILY MEMBER"/>
    <property type="match status" value="1"/>
</dbReference>
<evidence type="ECO:0000256" key="5">
    <source>
        <dbReference type="ARBA" id="ARBA00022840"/>
    </source>
</evidence>
<keyword evidence="2" id="KW-0547">Nucleotide-binding</keyword>
<evidence type="ECO:0000256" key="4">
    <source>
        <dbReference type="ARBA" id="ARBA00022806"/>
    </source>
</evidence>
<sequence>MTSPEPSSWTYTVSVRSLCEFTAKRGDLDRRFTPSATALEGQAGQMAVIARRSPGYETELPLQGQHGHLRVRGRADGFEADVNRLEEIKTIRGPVEIIPENRRALHWAQLETYGALIAADRGLAELELALVYVDADTQHETVLRETVAAPALQAAFEARCRAFEAWAAQEAGHRAARDEALAQLPFPLGELRPGQRLLAEAVYRATAHGRCLLAQAPTGIGKTLGTLYPLLRAMPSRQLDKIGYMTCKGTGRIMALDALQALREATPGRHLRALTLVAKEQACEHPTLACHGDACPLARGFYDRLPAAREEAVRTAWLDPSAQRRIALQHGICPYYLGQELLRWADVVVGDVHHAFDPHGQLFNLAQSQDWRLALLVDEAHNLVDRARAMYSATLSLQSVRDTLPQAPKPMRPTLRRLARELATLAGAQPAAYQAFAEVPEALADALQLVNAALGEHMQNHPLENGPLMQFYFETLSLQRVLDKFGEHSLCDLERGAATARAAAPAEPRAAVPVNLSLLDDDPDHAEDTGPALPDGADVLLSIRNIVPGAFLRQRFEGLHSATLFSATLGPADYQRDLLGLPEDTAWIDVPAPFPPEHLSVRVADRLSTRYEHREASLDALVAVLARQFEEHPGNYLAFFSSFDYLDKAAARLARRHPSVPQWSQSRAMGEAARRAFLDRFVPDGRGIGFAVLGGAFAEGVDLPGTRLIGAFIATLGLPPVSPLQEQIRERLDGLFGADHGYADLVPGMQKVVQAAGRVLRSVDDRGWVWLLDRRYRRPEVRALLPAWWQL</sequence>
<feature type="domain" description="Helicase ATP-binding" evidence="11">
    <location>
        <begin position="181"/>
        <end position="438"/>
    </location>
</feature>
<evidence type="ECO:0000259" key="11">
    <source>
        <dbReference type="PROSITE" id="PS51193"/>
    </source>
</evidence>
<comment type="similarity">
    <text evidence="10">Belongs to the helicase family. DinG subfamily.</text>
</comment>
<dbReference type="InterPro" id="IPR010614">
    <property type="entry name" value="RAD3-like_helicase_DEAD"/>
</dbReference>
<evidence type="ECO:0000256" key="2">
    <source>
        <dbReference type="ARBA" id="ARBA00022741"/>
    </source>
</evidence>
<dbReference type="SMART" id="SM00491">
    <property type="entry name" value="HELICc2"/>
    <property type="match status" value="1"/>
</dbReference>
<evidence type="ECO:0000256" key="8">
    <source>
        <dbReference type="ARBA" id="ARBA00023125"/>
    </source>
</evidence>
<dbReference type="GO" id="GO:0004386">
    <property type="term" value="F:helicase activity"/>
    <property type="evidence" value="ECO:0007669"/>
    <property type="project" value="UniProtKB-KW"/>
</dbReference>
<keyword evidence="13" id="KW-1185">Reference proteome</keyword>
<accession>A0ABS8XC04</accession>
<evidence type="ECO:0000313" key="13">
    <source>
        <dbReference type="Proteomes" id="UP001201463"/>
    </source>
</evidence>
<dbReference type="InterPro" id="IPR045028">
    <property type="entry name" value="DinG/Rad3-like"/>
</dbReference>
<dbReference type="Pfam" id="PF06733">
    <property type="entry name" value="DEAD_2"/>
    <property type="match status" value="1"/>
</dbReference>